<keyword evidence="11" id="KW-1185">Reference proteome</keyword>
<reference evidence="11" key="1">
    <citation type="submission" date="2012-12" db="EMBL/GenBank/DDBJ databases">
        <authorList>
            <person name="Hellsten U."/>
            <person name="Grimwood J."/>
            <person name="Chapman J.A."/>
            <person name="Shapiro H."/>
            <person name="Aerts A."/>
            <person name="Otillar R.P."/>
            <person name="Terry A.Y."/>
            <person name="Boore J.L."/>
            <person name="Simakov O."/>
            <person name="Marletaz F."/>
            <person name="Cho S.-J."/>
            <person name="Edsinger-Gonzales E."/>
            <person name="Havlak P."/>
            <person name="Kuo D.-H."/>
            <person name="Larsson T."/>
            <person name="Lv J."/>
            <person name="Arendt D."/>
            <person name="Savage R."/>
            <person name="Osoegawa K."/>
            <person name="de Jong P."/>
            <person name="Lindberg D.R."/>
            <person name="Seaver E.C."/>
            <person name="Weisblat D.A."/>
            <person name="Putnam N.H."/>
            <person name="Grigoriev I.V."/>
            <person name="Rokhsar D.S."/>
        </authorList>
    </citation>
    <scope>NUCLEOTIDE SEQUENCE</scope>
    <source>
        <strain evidence="11">I ESC-2004</strain>
    </source>
</reference>
<dbReference type="NCBIfam" id="TIGR01252">
    <property type="entry name" value="acetolac_decarb"/>
    <property type="match status" value="1"/>
</dbReference>
<dbReference type="InterPro" id="IPR005128">
    <property type="entry name" value="Acetolactate_a_deCO2ase"/>
</dbReference>
<evidence type="ECO:0000313" key="9">
    <source>
        <dbReference type="EMBL" id="ELU06380.1"/>
    </source>
</evidence>
<dbReference type="EnsemblMetazoa" id="CapteT104234">
    <property type="protein sequence ID" value="CapteP104234"/>
    <property type="gene ID" value="CapteG104234"/>
</dbReference>
<dbReference type="Gene3D" id="3.30.1330.80">
    <property type="entry name" value="Hypothetical protein, similar to alpha- acetolactate decarboxylase, domain 2"/>
    <property type="match status" value="2"/>
</dbReference>
<keyword evidence="8" id="KW-0456">Lyase</keyword>
<organism evidence="9">
    <name type="scientific">Capitella teleta</name>
    <name type="common">Polychaete worm</name>
    <dbReference type="NCBI Taxonomy" id="283909"/>
    <lineage>
        <taxon>Eukaryota</taxon>
        <taxon>Metazoa</taxon>
        <taxon>Spiralia</taxon>
        <taxon>Lophotrochozoa</taxon>
        <taxon>Annelida</taxon>
        <taxon>Polychaeta</taxon>
        <taxon>Sedentaria</taxon>
        <taxon>Scolecida</taxon>
        <taxon>Capitellidae</taxon>
        <taxon>Capitella</taxon>
    </lineage>
</organism>
<dbReference type="UniPathway" id="UPA00626">
    <property type="reaction ID" value="UER00678"/>
</dbReference>
<dbReference type="PANTHER" id="PTHR35524:SF1">
    <property type="entry name" value="ALPHA-ACETOLACTATE DECARBOXYLASE"/>
    <property type="match status" value="1"/>
</dbReference>
<dbReference type="EMBL" id="AMQN01043611">
    <property type="status" value="NOT_ANNOTATED_CDS"/>
    <property type="molecule type" value="Genomic_DNA"/>
</dbReference>
<accession>R7UJI5</accession>
<dbReference type="AlphaFoldDB" id="R7UJI5"/>
<evidence type="ECO:0000256" key="2">
    <source>
        <dbReference type="ARBA" id="ARBA00005170"/>
    </source>
</evidence>
<keyword evidence="7" id="KW-0005">Acetoin biosynthesis</keyword>
<dbReference type="EMBL" id="KB300715">
    <property type="protein sequence ID" value="ELU06380.1"/>
    <property type="molecule type" value="Genomic_DNA"/>
</dbReference>
<gene>
    <name evidence="9" type="ORF">CAPTEDRAFT_104234</name>
</gene>
<comment type="pathway">
    <text evidence="2">Polyol metabolism; (R,R)-butane-2,3-diol biosynthesis; (R,R)-butane-2,3-diol from pyruvate: step 2/3.</text>
</comment>
<dbReference type="PANTHER" id="PTHR35524">
    <property type="entry name" value="ALPHA-ACETOLACTATE DECARBOXYLASE"/>
    <property type="match status" value="1"/>
</dbReference>
<evidence type="ECO:0000256" key="4">
    <source>
        <dbReference type="ARBA" id="ARBA00013204"/>
    </source>
</evidence>
<dbReference type="HOGENOM" id="CLU_072561_0_0_1"/>
<evidence type="ECO:0000256" key="6">
    <source>
        <dbReference type="ARBA" id="ARBA00022793"/>
    </source>
</evidence>
<dbReference type="OMA" id="YKPMLEA"/>
<evidence type="ECO:0000256" key="8">
    <source>
        <dbReference type="ARBA" id="ARBA00023239"/>
    </source>
</evidence>
<dbReference type="PIRSF" id="PIRSF001332">
    <property type="entry name" value="Acetolac_decarb"/>
    <property type="match status" value="1"/>
</dbReference>
<evidence type="ECO:0000256" key="1">
    <source>
        <dbReference type="ARBA" id="ARBA00001784"/>
    </source>
</evidence>
<evidence type="ECO:0000256" key="5">
    <source>
        <dbReference type="ARBA" id="ARBA00020164"/>
    </source>
</evidence>
<dbReference type="SUPFAM" id="SSF117856">
    <property type="entry name" value="AF0104/ALDC/Ptd012-like"/>
    <property type="match status" value="1"/>
</dbReference>
<evidence type="ECO:0000313" key="11">
    <source>
        <dbReference type="Proteomes" id="UP000014760"/>
    </source>
</evidence>
<dbReference type="GO" id="GO:0045151">
    <property type="term" value="P:acetoin biosynthetic process"/>
    <property type="evidence" value="ECO:0007669"/>
    <property type="project" value="UniProtKB-KW"/>
</dbReference>
<dbReference type="EC" id="4.1.1.5" evidence="4"/>
<dbReference type="CDD" id="cd17299">
    <property type="entry name" value="acetolactate_decarboxylase"/>
    <property type="match status" value="1"/>
</dbReference>
<sequence>MKLLINRYHPESSRASSLLVSKSNFYVTGKCSSFPTVFQYSTINALMQGYFDGNLLFAELSQKGDFGLGTLNGLDGEMIALDGEYYRIDHQSLAQSISPLEKTPFATVIPFQPRILLALPEGISYLQLQQILDKSLLNNNYIQVIRIDGHFYDLKVRSGLKQTPPYRPPVNIIKTDMVIFKHQDAEGTLVGFKTSDYMNNLNVPGYHFHFIDKLRKFGGHVLNLRTSNGDIHIASAHQLELRLPNDPAFNQLNLNRDQSEDLEIAEKGR</sequence>
<keyword evidence="6" id="KW-0210">Decarboxylase</keyword>
<dbReference type="STRING" id="283909.R7UJI5"/>
<reference evidence="9 11" key="2">
    <citation type="journal article" date="2013" name="Nature">
        <title>Insights into bilaterian evolution from three spiralian genomes.</title>
        <authorList>
            <person name="Simakov O."/>
            <person name="Marletaz F."/>
            <person name="Cho S.J."/>
            <person name="Edsinger-Gonzales E."/>
            <person name="Havlak P."/>
            <person name="Hellsten U."/>
            <person name="Kuo D.H."/>
            <person name="Larsson T."/>
            <person name="Lv J."/>
            <person name="Arendt D."/>
            <person name="Savage R."/>
            <person name="Osoegawa K."/>
            <person name="de Jong P."/>
            <person name="Grimwood J."/>
            <person name="Chapman J.A."/>
            <person name="Shapiro H."/>
            <person name="Aerts A."/>
            <person name="Otillar R.P."/>
            <person name="Terry A.Y."/>
            <person name="Boore J.L."/>
            <person name="Grigoriev I.V."/>
            <person name="Lindberg D.R."/>
            <person name="Seaver E.C."/>
            <person name="Weisblat D.A."/>
            <person name="Putnam N.H."/>
            <person name="Rokhsar D.S."/>
        </authorList>
    </citation>
    <scope>NUCLEOTIDE SEQUENCE</scope>
    <source>
        <strain evidence="9 11">I ESC-2004</strain>
    </source>
</reference>
<proteinExistence type="inferred from homology"/>
<comment type="catalytic activity">
    <reaction evidence="1">
        <text>(2S)-2-acetolactate + H(+) = (R)-acetoin + CO2</text>
        <dbReference type="Rhea" id="RHEA:21580"/>
        <dbReference type="ChEBI" id="CHEBI:15378"/>
        <dbReference type="ChEBI" id="CHEBI:15686"/>
        <dbReference type="ChEBI" id="CHEBI:16526"/>
        <dbReference type="ChEBI" id="CHEBI:58476"/>
        <dbReference type="EC" id="4.1.1.5"/>
    </reaction>
</comment>
<dbReference type="GO" id="GO:0047605">
    <property type="term" value="F:acetolactate decarboxylase activity"/>
    <property type="evidence" value="ECO:0007669"/>
    <property type="project" value="UniProtKB-EC"/>
</dbReference>
<evidence type="ECO:0000256" key="3">
    <source>
        <dbReference type="ARBA" id="ARBA00007106"/>
    </source>
</evidence>
<evidence type="ECO:0000256" key="7">
    <source>
        <dbReference type="ARBA" id="ARBA00023061"/>
    </source>
</evidence>
<evidence type="ECO:0000313" key="10">
    <source>
        <dbReference type="EnsemblMetazoa" id="CapteP104234"/>
    </source>
</evidence>
<reference evidence="10" key="3">
    <citation type="submission" date="2015-06" db="UniProtKB">
        <authorList>
            <consortium name="EnsemblMetazoa"/>
        </authorList>
    </citation>
    <scope>IDENTIFICATION</scope>
</reference>
<name>R7UJI5_CAPTE</name>
<dbReference type="Pfam" id="PF03306">
    <property type="entry name" value="AAL_decarboxy"/>
    <property type="match status" value="1"/>
</dbReference>
<dbReference type="OrthoDB" id="509395at2759"/>
<protein>
    <recommendedName>
        <fullName evidence="5">Alpha-acetolactate decarboxylase</fullName>
        <ecNumber evidence="4">4.1.1.5</ecNumber>
    </recommendedName>
</protein>
<comment type="similarity">
    <text evidence="3">Belongs to the alpha-acetolactate decarboxylase family.</text>
</comment>
<dbReference type="Proteomes" id="UP000014760">
    <property type="component" value="Unassembled WGS sequence"/>
</dbReference>